<gene>
    <name evidence="2" type="ORF">PTTG_07171</name>
</gene>
<feature type="region of interest" description="Disordered" evidence="1">
    <location>
        <begin position="41"/>
        <end position="62"/>
    </location>
</feature>
<reference evidence="3" key="4">
    <citation type="submission" date="2025-05" db="UniProtKB">
        <authorList>
            <consortium name="EnsemblFungi"/>
        </authorList>
    </citation>
    <scope>IDENTIFICATION</scope>
    <source>
        <strain evidence="3">isolate 1-1 / race 1 (BBBD)</strain>
    </source>
</reference>
<dbReference type="OrthoDB" id="2287304at2759"/>
<proteinExistence type="predicted"/>
<dbReference type="Proteomes" id="UP000005240">
    <property type="component" value="Unassembled WGS sequence"/>
</dbReference>
<reference evidence="2" key="1">
    <citation type="submission" date="2009-11" db="EMBL/GenBank/DDBJ databases">
        <authorList>
            <consortium name="The Broad Institute Genome Sequencing Platform"/>
            <person name="Ward D."/>
            <person name="Feldgarden M."/>
            <person name="Earl A."/>
            <person name="Young S.K."/>
            <person name="Zeng Q."/>
            <person name="Koehrsen M."/>
            <person name="Alvarado L."/>
            <person name="Berlin A."/>
            <person name="Bochicchio J."/>
            <person name="Borenstein D."/>
            <person name="Chapman S.B."/>
            <person name="Chen Z."/>
            <person name="Engels R."/>
            <person name="Freedman E."/>
            <person name="Gellesch M."/>
            <person name="Goldberg J."/>
            <person name="Griggs A."/>
            <person name="Gujja S."/>
            <person name="Heilman E."/>
            <person name="Heiman D."/>
            <person name="Hepburn T."/>
            <person name="Howarth C."/>
            <person name="Jen D."/>
            <person name="Larson L."/>
            <person name="Lewis B."/>
            <person name="Mehta T."/>
            <person name="Park D."/>
            <person name="Pearson M."/>
            <person name="Roberts A."/>
            <person name="Saif S."/>
            <person name="Shea T."/>
            <person name="Shenoy N."/>
            <person name="Sisk P."/>
            <person name="Stolte C."/>
            <person name="Sykes S."/>
            <person name="Thomson T."/>
            <person name="Walk T."/>
            <person name="White J."/>
            <person name="Yandava C."/>
            <person name="Izard J."/>
            <person name="Baranova O.V."/>
            <person name="Blanton J.M."/>
            <person name="Tanner A.C."/>
            <person name="Dewhirst F.E."/>
            <person name="Haas B."/>
            <person name="Nusbaum C."/>
            <person name="Birren B."/>
        </authorList>
    </citation>
    <scope>NUCLEOTIDE SEQUENCE [LARGE SCALE GENOMIC DNA]</scope>
    <source>
        <strain evidence="2">1-1 BBBD Race 1</strain>
    </source>
</reference>
<dbReference type="VEuPathDB" id="FungiDB:PTTG_07171"/>
<keyword evidence="4" id="KW-1185">Reference proteome</keyword>
<protein>
    <submittedName>
        <fullName evidence="2 3">Uncharacterized protein</fullName>
    </submittedName>
</protein>
<dbReference type="EnsemblFungi" id="PTTG_07171-t43_1">
    <property type="protein sequence ID" value="PTTG_07171-t43_1-p1"/>
    <property type="gene ID" value="PTTG_07171"/>
</dbReference>
<evidence type="ECO:0000313" key="4">
    <source>
        <dbReference type="Proteomes" id="UP000005240"/>
    </source>
</evidence>
<reference evidence="3 4" key="3">
    <citation type="journal article" date="2017" name="G3 (Bethesda)">
        <title>Comparative analysis highlights variable genome content of wheat rusts and divergence of the mating loci.</title>
        <authorList>
            <person name="Cuomo C.A."/>
            <person name="Bakkeren G."/>
            <person name="Khalil H.B."/>
            <person name="Panwar V."/>
            <person name="Joly D."/>
            <person name="Linning R."/>
            <person name="Sakthikumar S."/>
            <person name="Song X."/>
            <person name="Adiconis X."/>
            <person name="Fan L."/>
            <person name="Goldberg J.M."/>
            <person name="Levin J.Z."/>
            <person name="Young S."/>
            <person name="Zeng Q."/>
            <person name="Anikster Y."/>
            <person name="Bruce M."/>
            <person name="Wang M."/>
            <person name="Yin C."/>
            <person name="McCallum B."/>
            <person name="Szabo L.J."/>
            <person name="Hulbert S."/>
            <person name="Chen X."/>
            <person name="Fellers J.P."/>
        </authorList>
    </citation>
    <scope>NUCLEOTIDE SEQUENCE</scope>
    <source>
        <strain evidence="4">Isolate 1-1 / race 1 (BBBD)</strain>
        <strain evidence="3">isolate 1-1 / race 1 (BBBD)</strain>
    </source>
</reference>
<dbReference type="AlphaFoldDB" id="A0A180GAT7"/>
<accession>A0A180GAT7</accession>
<evidence type="ECO:0000256" key="1">
    <source>
        <dbReference type="SAM" id="MobiDB-lite"/>
    </source>
</evidence>
<evidence type="ECO:0000313" key="3">
    <source>
        <dbReference type="EnsemblFungi" id="PTTG_07171-t43_1-p1"/>
    </source>
</evidence>
<sequence length="148" mass="17124">MDHQSLIENILNSQAAILSGSRMIQSVILDTAIILAEEDKEDKHQPKHGGSQPGQSPNLPRNFEAGYQQLVKDYFSNSTTYTEVLFWQRFQMHRPLFLKIVHDVTAHDQYFVQKRKRLLHQFESLPTEALPMQTTSIFAYLKVQPLKV</sequence>
<dbReference type="PANTHER" id="PTHR47150">
    <property type="entry name" value="OS12G0169200 PROTEIN"/>
    <property type="match status" value="1"/>
</dbReference>
<name>A0A180GAT7_PUCT1</name>
<organism evidence="2">
    <name type="scientific">Puccinia triticina (isolate 1-1 / race 1 (BBBD))</name>
    <name type="common">Brown leaf rust fungus</name>
    <dbReference type="NCBI Taxonomy" id="630390"/>
    <lineage>
        <taxon>Eukaryota</taxon>
        <taxon>Fungi</taxon>
        <taxon>Dikarya</taxon>
        <taxon>Basidiomycota</taxon>
        <taxon>Pucciniomycotina</taxon>
        <taxon>Pucciniomycetes</taxon>
        <taxon>Pucciniales</taxon>
        <taxon>Pucciniaceae</taxon>
        <taxon>Puccinia</taxon>
    </lineage>
</organism>
<dbReference type="EMBL" id="ADAS02000117">
    <property type="protein sequence ID" value="OAV89837.1"/>
    <property type="molecule type" value="Genomic_DNA"/>
</dbReference>
<dbReference type="PANTHER" id="PTHR47150:SF5">
    <property type="entry name" value="OS07G0546750 PROTEIN"/>
    <property type="match status" value="1"/>
</dbReference>
<evidence type="ECO:0000313" key="2">
    <source>
        <dbReference type="EMBL" id="OAV89837.1"/>
    </source>
</evidence>
<reference evidence="2" key="2">
    <citation type="submission" date="2016-05" db="EMBL/GenBank/DDBJ databases">
        <title>Comparative analysis highlights variable genome content of wheat rusts and divergence of the mating loci.</title>
        <authorList>
            <person name="Cuomo C.A."/>
            <person name="Bakkeren G."/>
            <person name="Szabo L."/>
            <person name="Khalil H."/>
            <person name="Joly D."/>
            <person name="Goldberg J."/>
            <person name="Young S."/>
            <person name="Zeng Q."/>
            <person name="Fellers J."/>
        </authorList>
    </citation>
    <scope>NUCLEOTIDE SEQUENCE [LARGE SCALE GENOMIC DNA]</scope>
    <source>
        <strain evidence="2">1-1 BBBD Race 1</strain>
    </source>
</reference>